<dbReference type="Pfam" id="PF00155">
    <property type="entry name" value="Aminotran_1_2"/>
    <property type="match status" value="1"/>
</dbReference>
<name>C6PX48_9CLOT</name>
<gene>
    <name evidence="7" type="ORF">CcarbDRAFT_3365</name>
</gene>
<sequence length="195" mass="23521">MKYNFDEIIERRGTNSMNTDGFREYIFHADNTMKFPYKDEEFVRMWIADMEFATPDVIINAIKERLDKRIFGYTKIFDPEYYKAFAKWTQKRYDWHCEKKDLVTSPGIIPALYELVSYITKEDENVLIMTPSYAFFKHAVDYHHRKLVCSDLINEDGYYKIDFDDLEKKLKTQKLHYLFSAIHIIQQDVFGQRKN</sequence>
<evidence type="ECO:0000256" key="5">
    <source>
        <dbReference type="ARBA" id="ARBA00037974"/>
    </source>
</evidence>
<dbReference type="SUPFAM" id="SSF53383">
    <property type="entry name" value="PLP-dependent transferases"/>
    <property type="match status" value="1"/>
</dbReference>
<evidence type="ECO:0000256" key="1">
    <source>
        <dbReference type="ARBA" id="ARBA00001933"/>
    </source>
</evidence>
<proteinExistence type="inferred from homology"/>
<evidence type="ECO:0000256" key="4">
    <source>
        <dbReference type="ARBA" id="ARBA00023239"/>
    </source>
</evidence>
<dbReference type="eggNOG" id="COG1168">
    <property type="taxonomic scope" value="Bacteria"/>
</dbReference>
<keyword evidence="4" id="KW-0456">Lyase</keyword>
<dbReference type="STRING" id="536227.Ccar_18550"/>
<keyword evidence="8" id="KW-1185">Reference proteome</keyword>
<keyword evidence="7" id="KW-0032">Aminotransferase</keyword>
<keyword evidence="3" id="KW-0663">Pyridoxal phosphate</keyword>
<accession>C6PX48</accession>
<dbReference type="InterPro" id="IPR015424">
    <property type="entry name" value="PyrdxlP-dep_Trfase"/>
</dbReference>
<evidence type="ECO:0000313" key="7">
    <source>
        <dbReference type="EMBL" id="EET86165.1"/>
    </source>
</evidence>
<organism evidence="7 8">
    <name type="scientific">Clostridium carboxidivorans P7</name>
    <dbReference type="NCBI Taxonomy" id="536227"/>
    <lineage>
        <taxon>Bacteria</taxon>
        <taxon>Bacillati</taxon>
        <taxon>Bacillota</taxon>
        <taxon>Clostridia</taxon>
        <taxon>Eubacteriales</taxon>
        <taxon>Clostridiaceae</taxon>
        <taxon>Clostridium</taxon>
    </lineage>
</organism>
<dbReference type="EC" id="4.4.1.13" evidence="2"/>
<evidence type="ECO:0000256" key="2">
    <source>
        <dbReference type="ARBA" id="ARBA00012224"/>
    </source>
</evidence>
<dbReference type="Gene3D" id="3.40.640.10">
    <property type="entry name" value="Type I PLP-dependent aspartate aminotransferase-like (Major domain)"/>
    <property type="match status" value="1"/>
</dbReference>
<dbReference type="Proteomes" id="UP000004198">
    <property type="component" value="Unassembled WGS sequence"/>
</dbReference>
<feature type="domain" description="Aminotransferase class I/classII large" evidence="6">
    <location>
        <begin position="49"/>
        <end position="173"/>
    </location>
</feature>
<dbReference type="GO" id="GO:0047804">
    <property type="term" value="F:cysteine-S-conjugate beta-lyase activity"/>
    <property type="evidence" value="ECO:0007669"/>
    <property type="project" value="UniProtKB-EC"/>
</dbReference>
<dbReference type="InterPro" id="IPR051798">
    <property type="entry name" value="Class-II_PLP-Dep_Aminotrans"/>
</dbReference>
<dbReference type="PANTHER" id="PTHR43525">
    <property type="entry name" value="PROTEIN MALY"/>
    <property type="match status" value="1"/>
</dbReference>
<dbReference type="PANTHER" id="PTHR43525:SF1">
    <property type="entry name" value="PROTEIN MALY"/>
    <property type="match status" value="1"/>
</dbReference>
<comment type="cofactor">
    <cofactor evidence="1">
        <name>pyridoxal 5'-phosphate</name>
        <dbReference type="ChEBI" id="CHEBI:597326"/>
    </cofactor>
</comment>
<comment type="caution">
    <text evidence="7">The sequence shown here is derived from an EMBL/GenBank/DDBJ whole genome shotgun (WGS) entry which is preliminary data.</text>
</comment>
<dbReference type="InterPro" id="IPR015421">
    <property type="entry name" value="PyrdxlP-dep_Trfase_major"/>
</dbReference>
<evidence type="ECO:0000256" key="3">
    <source>
        <dbReference type="ARBA" id="ARBA00022898"/>
    </source>
</evidence>
<keyword evidence="7" id="KW-0808">Transferase</keyword>
<dbReference type="EMBL" id="ACVI01000062">
    <property type="protein sequence ID" value="EET86165.1"/>
    <property type="molecule type" value="Genomic_DNA"/>
</dbReference>
<evidence type="ECO:0000259" key="6">
    <source>
        <dbReference type="Pfam" id="PF00155"/>
    </source>
</evidence>
<protein>
    <recommendedName>
        <fullName evidence="2">cysteine-S-conjugate beta-lyase</fullName>
        <ecNumber evidence="2">4.4.1.13</ecNumber>
    </recommendedName>
</protein>
<dbReference type="AlphaFoldDB" id="C6PX48"/>
<dbReference type="GO" id="GO:0030170">
    <property type="term" value="F:pyridoxal phosphate binding"/>
    <property type="evidence" value="ECO:0007669"/>
    <property type="project" value="InterPro"/>
</dbReference>
<evidence type="ECO:0000313" key="8">
    <source>
        <dbReference type="Proteomes" id="UP000004198"/>
    </source>
</evidence>
<dbReference type="InterPro" id="IPR015422">
    <property type="entry name" value="PyrdxlP-dep_Trfase_small"/>
</dbReference>
<dbReference type="Gene3D" id="3.90.1150.10">
    <property type="entry name" value="Aspartate Aminotransferase, domain 1"/>
    <property type="match status" value="1"/>
</dbReference>
<dbReference type="InterPro" id="IPR004839">
    <property type="entry name" value="Aminotransferase_I/II_large"/>
</dbReference>
<dbReference type="GO" id="GO:0008483">
    <property type="term" value="F:transaminase activity"/>
    <property type="evidence" value="ECO:0007669"/>
    <property type="project" value="UniProtKB-KW"/>
</dbReference>
<comment type="similarity">
    <text evidence="5">Belongs to the class-II pyridoxal-phosphate-dependent aminotransferase family. MalY/PatB cystathionine beta-lyase subfamily.</text>
</comment>
<reference evidence="7 8" key="1">
    <citation type="submission" date="2009-06" db="EMBL/GenBank/DDBJ databases">
        <title>The draft genome of Clostridium carboxidivorans P7.</title>
        <authorList>
            <consortium name="US DOE Joint Genome Institute (JGI-PGF)"/>
            <person name="Lucas S."/>
            <person name="Copeland A."/>
            <person name="Lapidus A."/>
            <person name="Glavina del Rio T."/>
            <person name="Tice H."/>
            <person name="Bruce D."/>
            <person name="Goodwin L."/>
            <person name="Pitluck S."/>
            <person name="Larimer F."/>
            <person name="Land M.L."/>
            <person name="Hauser L."/>
            <person name="Hemme C.L."/>
        </authorList>
    </citation>
    <scope>NUCLEOTIDE SEQUENCE [LARGE SCALE GENOMIC DNA]</scope>
    <source>
        <strain evidence="7 8">P7</strain>
    </source>
</reference>